<keyword evidence="2" id="KW-1185">Reference proteome</keyword>
<accession>A0A9W4WZC5</accession>
<organism evidence="1 2">
    <name type="scientific">Funneliformis geosporum</name>
    <dbReference type="NCBI Taxonomy" id="1117311"/>
    <lineage>
        <taxon>Eukaryota</taxon>
        <taxon>Fungi</taxon>
        <taxon>Fungi incertae sedis</taxon>
        <taxon>Mucoromycota</taxon>
        <taxon>Glomeromycotina</taxon>
        <taxon>Glomeromycetes</taxon>
        <taxon>Glomerales</taxon>
        <taxon>Glomeraceae</taxon>
        <taxon>Funneliformis</taxon>
    </lineage>
</organism>
<sequence>SDGIVTAAAVGGDNVFAVASDDDDDDGITVTAADISGDAISGDGVHDATAVGDTDGDAGIIDDAATYFYKENLKFI</sequence>
<comment type="caution">
    <text evidence="1">The sequence shown here is derived from an EMBL/GenBank/DDBJ whole genome shotgun (WGS) entry which is preliminary data.</text>
</comment>
<protein>
    <submittedName>
        <fullName evidence="1">19286_t:CDS:1</fullName>
    </submittedName>
</protein>
<evidence type="ECO:0000313" key="2">
    <source>
        <dbReference type="Proteomes" id="UP001153678"/>
    </source>
</evidence>
<dbReference type="EMBL" id="CAMKVN010016189">
    <property type="protein sequence ID" value="CAI2197378.1"/>
    <property type="molecule type" value="Genomic_DNA"/>
</dbReference>
<name>A0A9W4WZC5_9GLOM</name>
<proteinExistence type="predicted"/>
<feature type="non-terminal residue" evidence="1">
    <location>
        <position position="1"/>
    </location>
</feature>
<dbReference type="AlphaFoldDB" id="A0A9W4WZC5"/>
<dbReference type="Proteomes" id="UP001153678">
    <property type="component" value="Unassembled WGS sequence"/>
</dbReference>
<reference evidence="1" key="1">
    <citation type="submission" date="2022-08" db="EMBL/GenBank/DDBJ databases">
        <authorList>
            <person name="Kallberg Y."/>
            <person name="Tangrot J."/>
            <person name="Rosling A."/>
        </authorList>
    </citation>
    <scope>NUCLEOTIDE SEQUENCE</scope>
    <source>
        <strain evidence="1">Wild A</strain>
    </source>
</reference>
<evidence type="ECO:0000313" key="1">
    <source>
        <dbReference type="EMBL" id="CAI2197378.1"/>
    </source>
</evidence>
<gene>
    <name evidence="1" type="ORF">FWILDA_LOCUS18048</name>
</gene>